<dbReference type="GO" id="GO:0005524">
    <property type="term" value="F:ATP binding"/>
    <property type="evidence" value="ECO:0007669"/>
    <property type="project" value="UniProtKB-KW"/>
</dbReference>
<dbReference type="GO" id="GO:0005829">
    <property type="term" value="C:cytosol"/>
    <property type="evidence" value="ECO:0007669"/>
    <property type="project" value="TreeGrafter"/>
</dbReference>
<dbReference type="InterPro" id="IPR009080">
    <property type="entry name" value="tRNAsynth_Ia_anticodon-bd"/>
</dbReference>
<evidence type="ECO:0000256" key="5">
    <source>
        <dbReference type="ARBA" id="ARBA00022840"/>
    </source>
</evidence>
<evidence type="ECO:0000256" key="9">
    <source>
        <dbReference type="RuleBase" id="RU363039"/>
    </source>
</evidence>
<keyword evidence="4 9" id="KW-0547">Nucleotide-binding</keyword>
<dbReference type="PATRIC" id="fig|447.4.peg.836"/>
<comment type="similarity">
    <text evidence="1">Belongs to the class-I aminoacyl-tRNA synthetase family. MetG type 1 subfamily.</text>
</comment>
<evidence type="ECO:0000313" key="12">
    <source>
        <dbReference type="Proteomes" id="UP000054695"/>
    </source>
</evidence>
<dbReference type="SUPFAM" id="SSF47323">
    <property type="entry name" value="Anticodon-binding domain of a subclass of class I aminoacyl-tRNA synthetases"/>
    <property type="match status" value="1"/>
</dbReference>
<dbReference type="InterPro" id="IPR029038">
    <property type="entry name" value="MetRS_Zn"/>
</dbReference>
<dbReference type="InterPro" id="IPR014729">
    <property type="entry name" value="Rossmann-like_a/b/a_fold"/>
</dbReference>
<keyword evidence="6 9" id="KW-0648">Protein biosynthesis</keyword>
<evidence type="ECO:0000313" key="11">
    <source>
        <dbReference type="EMBL" id="KTC75672.1"/>
    </source>
</evidence>
<gene>
    <name evidence="11" type="ORF">Lboz_0772</name>
</gene>
<evidence type="ECO:0000256" key="4">
    <source>
        <dbReference type="ARBA" id="ARBA00022741"/>
    </source>
</evidence>
<evidence type="ECO:0000256" key="1">
    <source>
        <dbReference type="ARBA" id="ARBA00008258"/>
    </source>
</evidence>
<dbReference type="RefSeq" id="WP_058458464.1">
    <property type="nucleotide sequence ID" value="NZ_CAAAIY010000028.1"/>
</dbReference>
<dbReference type="AlphaFoldDB" id="A0A0W0RX78"/>
<proteinExistence type="inferred from homology"/>
<name>A0A0W0RX78_LEGBO</name>
<keyword evidence="2" id="KW-0963">Cytoplasm</keyword>
<dbReference type="STRING" id="447.Lboz_0772"/>
<dbReference type="PANTHER" id="PTHR45765:SF1">
    <property type="entry name" value="METHIONINE--TRNA LIGASE, CYTOPLASMIC"/>
    <property type="match status" value="1"/>
</dbReference>
<evidence type="ECO:0000256" key="2">
    <source>
        <dbReference type="ARBA" id="ARBA00022490"/>
    </source>
</evidence>
<evidence type="ECO:0000256" key="8">
    <source>
        <dbReference type="ARBA" id="ARBA00047364"/>
    </source>
</evidence>
<dbReference type="Gene3D" id="3.40.50.620">
    <property type="entry name" value="HUPs"/>
    <property type="match status" value="1"/>
</dbReference>
<feature type="domain" description="Methionyl/Leucyl tRNA synthetase" evidence="10">
    <location>
        <begin position="14"/>
        <end position="193"/>
    </location>
</feature>
<keyword evidence="7 9" id="KW-0030">Aminoacyl-tRNA synthetase</keyword>
<comment type="caution">
    <text evidence="11">The sequence shown here is derived from an EMBL/GenBank/DDBJ whole genome shotgun (WGS) entry which is preliminary data.</text>
</comment>
<dbReference type="OrthoDB" id="9810191at2"/>
<dbReference type="GO" id="GO:0004825">
    <property type="term" value="F:methionine-tRNA ligase activity"/>
    <property type="evidence" value="ECO:0007669"/>
    <property type="project" value="UniProtKB-EC"/>
</dbReference>
<dbReference type="NCBIfam" id="NF008863">
    <property type="entry name" value="PRK11893.2-5"/>
    <property type="match status" value="1"/>
</dbReference>
<keyword evidence="3 9" id="KW-0436">Ligase</keyword>
<dbReference type="EC" id="6.1.1.10" evidence="11"/>
<dbReference type="GO" id="GO:0006431">
    <property type="term" value="P:methionyl-tRNA aminoacylation"/>
    <property type="evidence" value="ECO:0007669"/>
    <property type="project" value="TreeGrafter"/>
</dbReference>
<evidence type="ECO:0000256" key="3">
    <source>
        <dbReference type="ARBA" id="ARBA00022598"/>
    </source>
</evidence>
<dbReference type="PROSITE" id="PS00178">
    <property type="entry name" value="AA_TRNA_LIGASE_I"/>
    <property type="match status" value="1"/>
</dbReference>
<accession>A0A0W0RX78</accession>
<organism evidence="11 12">
    <name type="scientific">Legionella bozemanae</name>
    <name type="common">Fluoribacter bozemanae</name>
    <dbReference type="NCBI Taxonomy" id="447"/>
    <lineage>
        <taxon>Bacteria</taxon>
        <taxon>Pseudomonadati</taxon>
        <taxon>Pseudomonadota</taxon>
        <taxon>Gammaproteobacteria</taxon>
        <taxon>Legionellales</taxon>
        <taxon>Legionellaceae</taxon>
        <taxon>Legionella</taxon>
    </lineage>
</organism>
<dbReference type="InterPro" id="IPR001412">
    <property type="entry name" value="aa-tRNA-synth_I_CS"/>
</dbReference>
<feature type="domain" description="Methionyl/Leucyl tRNA synthetase" evidence="10">
    <location>
        <begin position="306"/>
        <end position="379"/>
    </location>
</feature>
<dbReference type="SUPFAM" id="SSF52374">
    <property type="entry name" value="Nucleotidylyl transferase"/>
    <property type="match status" value="1"/>
</dbReference>
<evidence type="ECO:0000256" key="6">
    <source>
        <dbReference type="ARBA" id="ARBA00022917"/>
    </source>
</evidence>
<reference evidence="11 12" key="1">
    <citation type="submission" date="2015-11" db="EMBL/GenBank/DDBJ databases">
        <title>Genomic analysis of 38 Legionella species identifies large and diverse effector repertoires.</title>
        <authorList>
            <person name="Burstein D."/>
            <person name="Amaro F."/>
            <person name="Zusman T."/>
            <person name="Lifshitz Z."/>
            <person name="Cohen O."/>
            <person name="Gilbert J.A."/>
            <person name="Pupko T."/>
            <person name="Shuman H.A."/>
            <person name="Segal G."/>
        </authorList>
    </citation>
    <scope>NUCLEOTIDE SEQUENCE [LARGE SCALE GENOMIC DNA]</scope>
    <source>
        <strain evidence="11 12">WIGA</strain>
    </source>
</reference>
<dbReference type="Gene3D" id="2.20.28.20">
    <property type="entry name" value="Methionyl-tRNA synthetase, Zn-domain"/>
    <property type="match status" value="1"/>
</dbReference>
<dbReference type="Pfam" id="PF09334">
    <property type="entry name" value="tRNA-synt_1g"/>
    <property type="match status" value="2"/>
</dbReference>
<comment type="catalytic activity">
    <reaction evidence="8">
        <text>tRNA(Met) + L-methionine + ATP = L-methionyl-tRNA(Met) + AMP + diphosphate</text>
        <dbReference type="Rhea" id="RHEA:13481"/>
        <dbReference type="Rhea" id="RHEA-COMP:9667"/>
        <dbReference type="Rhea" id="RHEA-COMP:9698"/>
        <dbReference type="ChEBI" id="CHEBI:30616"/>
        <dbReference type="ChEBI" id="CHEBI:33019"/>
        <dbReference type="ChEBI" id="CHEBI:57844"/>
        <dbReference type="ChEBI" id="CHEBI:78442"/>
        <dbReference type="ChEBI" id="CHEBI:78530"/>
        <dbReference type="ChEBI" id="CHEBI:456215"/>
        <dbReference type="EC" id="6.1.1.10"/>
    </reaction>
</comment>
<dbReference type="PANTHER" id="PTHR45765">
    <property type="entry name" value="METHIONINE--TRNA LIGASE"/>
    <property type="match status" value="1"/>
</dbReference>
<dbReference type="EMBL" id="LNXU01000008">
    <property type="protein sequence ID" value="KTC75672.1"/>
    <property type="molecule type" value="Genomic_DNA"/>
</dbReference>
<evidence type="ECO:0000256" key="7">
    <source>
        <dbReference type="ARBA" id="ARBA00023146"/>
    </source>
</evidence>
<dbReference type="Proteomes" id="UP000054695">
    <property type="component" value="Unassembled WGS sequence"/>
</dbReference>
<dbReference type="InterPro" id="IPR023458">
    <property type="entry name" value="Met-tRNA_ligase_1"/>
</dbReference>
<dbReference type="InterPro" id="IPR015413">
    <property type="entry name" value="Methionyl/Leucyl_tRNA_Synth"/>
</dbReference>
<keyword evidence="5 9" id="KW-0067">ATP-binding</keyword>
<evidence type="ECO:0000259" key="10">
    <source>
        <dbReference type="Pfam" id="PF09334"/>
    </source>
</evidence>
<sequence length="525" mass="60654">MTENKKNYLLIPSVPTPNGRLHLGHIGGPFLSVDILARYLKLCGHSAWIISGTDSYESYAAGKAEEEHLSPREIGHHYHALIADDLKSMSIKCDQFINPLDAQWSTSYQEWHEQILQQLLNNKATVLLKENIPWDDKNKRYLTGYWLQGNCPVCYKNTASYFCEHCGAHFRPEEMIREEHLEQKVVENIFLQLPDDVNLSSRGIPQKIVTLFQRYRVLQNNRFRLTTQCDWGLADNTDPAYARTLFSYGFVFAYFLMFGEIAGKLMGLNKNAFAADSDVITISSFGLDNSLPFLSSALGISSGCPQYKSFDYYLVNYFYYLDGCKFSTSRQHMIGVDEAIKQKGLSSDIIRLYLASIDVRNQIGNFAVDDFIHYYNKTIDWLEHYIIQGIQNIPDKVRQPCNQQLQHQLGDLFAIQEHALQPEHFSPHIGVQSLNDWLVLGQNLSRSPEDYFWWLKGFALVIYPYMPKLGETIWNALGYKQLPTHADFFGKPTWLLQRKIQLTLKRITTEFEMHIEEVSYEQNES</sequence>
<protein>
    <submittedName>
        <fullName evidence="11">Methionyl-tRNA synthetase</fullName>
        <ecNumber evidence="11">6.1.1.10</ecNumber>
    </submittedName>
</protein>
<keyword evidence="12" id="KW-1185">Reference proteome</keyword>